<dbReference type="AlphaFoldDB" id="A0A1J1HNV5"/>
<evidence type="ECO:0000256" key="1">
    <source>
        <dbReference type="SAM" id="Phobius"/>
    </source>
</evidence>
<feature type="transmembrane region" description="Helical" evidence="1">
    <location>
        <begin position="76"/>
        <end position="96"/>
    </location>
</feature>
<protein>
    <submittedName>
        <fullName evidence="2">CLUMA_CG003561, isoform A</fullName>
    </submittedName>
</protein>
<proteinExistence type="predicted"/>
<reference evidence="2 3" key="1">
    <citation type="submission" date="2015-04" db="EMBL/GenBank/DDBJ databases">
        <authorList>
            <person name="Syromyatnikov M.Y."/>
            <person name="Popov V.N."/>
        </authorList>
    </citation>
    <scope>NUCLEOTIDE SEQUENCE [LARGE SCALE GENOMIC DNA]</scope>
</reference>
<dbReference type="EMBL" id="CVRI01000014">
    <property type="protein sequence ID" value="CRK89728.1"/>
    <property type="molecule type" value="Genomic_DNA"/>
</dbReference>
<accession>A0A1J1HNV5</accession>
<keyword evidence="1" id="KW-1133">Transmembrane helix</keyword>
<name>A0A1J1HNV5_9DIPT</name>
<keyword evidence="3" id="KW-1185">Reference proteome</keyword>
<dbReference type="Proteomes" id="UP000183832">
    <property type="component" value="Unassembled WGS sequence"/>
</dbReference>
<keyword evidence="1" id="KW-0812">Transmembrane</keyword>
<evidence type="ECO:0000313" key="3">
    <source>
        <dbReference type="Proteomes" id="UP000183832"/>
    </source>
</evidence>
<organism evidence="2 3">
    <name type="scientific">Clunio marinus</name>
    <dbReference type="NCBI Taxonomy" id="568069"/>
    <lineage>
        <taxon>Eukaryota</taxon>
        <taxon>Metazoa</taxon>
        <taxon>Ecdysozoa</taxon>
        <taxon>Arthropoda</taxon>
        <taxon>Hexapoda</taxon>
        <taxon>Insecta</taxon>
        <taxon>Pterygota</taxon>
        <taxon>Neoptera</taxon>
        <taxon>Endopterygota</taxon>
        <taxon>Diptera</taxon>
        <taxon>Nematocera</taxon>
        <taxon>Chironomoidea</taxon>
        <taxon>Chironomidae</taxon>
        <taxon>Clunio</taxon>
    </lineage>
</organism>
<evidence type="ECO:0000313" key="2">
    <source>
        <dbReference type="EMBL" id="CRK89728.1"/>
    </source>
</evidence>
<keyword evidence="1" id="KW-0472">Membrane</keyword>
<sequence>MQMRFYSQNQHKAKVTLYEPFIYTLKNAKMFPVTSPVVFIHSKAVAIKNGDGLGVKNKRTLKATKHSNTRRKHLKFPLLILILWSSNSIPIALHLVQFTRFVYCHD</sequence>
<gene>
    <name evidence="2" type="ORF">CLUMA_CG003561</name>
</gene>